<dbReference type="Proteomes" id="UP000026923">
    <property type="component" value="Unassembled WGS sequence"/>
</dbReference>
<dbReference type="OrthoDB" id="343383at2"/>
<dbReference type="EMBL" id="AMCZ02000004">
    <property type="protein sequence ID" value="EWC42457.1"/>
    <property type="molecule type" value="Genomic_DNA"/>
</dbReference>
<dbReference type="Pfam" id="PF00196">
    <property type="entry name" value="GerE"/>
    <property type="match status" value="1"/>
</dbReference>
<proteinExistence type="predicted"/>
<keyword evidence="3" id="KW-0804">Transcription</keyword>
<dbReference type="CDD" id="cd06170">
    <property type="entry name" value="LuxR_C_like"/>
    <property type="match status" value="1"/>
</dbReference>
<dbReference type="InterPro" id="IPR016032">
    <property type="entry name" value="Sig_transdc_resp-reg_C-effctor"/>
</dbReference>
<dbReference type="GO" id="GO:0003677">
    <property type="term" value="F:DNA binding"/>
    <property type="evidence" value="ECO:0007669"/>
    <property type="project" value="UniProtKB-KW"/>
</dbReference>
<evidence type="ECO:0000256" key="2">
    <source>
        <dbReference type="ARBA" id="ARBA00023125"/>
    </source>
</evidence>
<keyword evidence="2" id="KW-0238">DNA-binding</keyword>
<keyword evidence="1" id="KW-0805">Transcription regulation</keyword>
<evidence type="ECO:0000313" key="5">
    <source>
        <dbReference type="EMBL" id="EWC42457.1"/>
    </source>
</evidence>
<dbReference type="SMART" id="SM00421">
    <property type="entry name" value="HTH_LUXR"/>
    <property type="match status" value="1"/>
</dbReference>
<dbReference type="GO" id="GO:0006355">
    <property type="term" value="P:regulation of DNA-templated transcription"/>
    <property type="evidence" value="ECO:0007669"/>
    <property type="project" value="InterPro"/>
</dbReference>
<dbReference type="PROSITE" id="PS50043">
    <property type="entry name" value="HTH_LUXR_2"/>
    <property type="match status" value="1"/>
</dbReference>
<evidence type="ECO:0000256" key="3">
    <source>
        <dbReference type="ARBA" id="ARBA00023163"/>
    </source>
</evidence>
<reference evidence="5 6" key="1">
    <citation type="journal article" date="2013" name="Genome Announc.">
        <title>Draft Genome of the Nitrogen-Fixing Bacterium Pseudomonas stutzeri Strain KOS6 Isolated from Industrial Hydrocarbon Sludge.</title>
        <authorList>
            <person name="Grigoryeva T.V."/>
            <person name="Laikov A.V."/>
            <person name="Naumova R.P."/>
            <person name="Manolov A.I."/>
            <person name="Larin A.K."/>
            <person name="Karpova I.Y."/>
            <person name="Semashko T.A."/>
            <person name="Alexeev D.G."/>
            <person name="Kostryukova E.S."/>
            <person name="Muller R."/>
            <person name="Govorun V.M."/>
        </authorList>
    </citation>
    <scope>NUCLEOTIDE SEQUENCE [LARGE SCALE GENOMIC DNA]</scope>
    <source>
        <strain evidence="5 6">KOS6</strain>
    </source>
</reference>
<dbReference type="AlphaFoldDB" id="A0A061JRX1"/>
<dbReference type="eggNOG" id="COG2197">
    <property type="taxonomic scope" value="Bacteria"/>
</dbReference>
<evidence type="ECO:0000256" key="1">
    <source>
        <dbReference type="ARBA" id="ARBA00023015"/>
    </source>
</evidence>
<accession>A0A061JRX1</accession>
<feature type="domain" description="HTH luxR-type" evidence="4">
    <location>
        <begin position="197"/>
        <end position="262"/>
    </location>
</feature>
<dbReference type="RefSeq" id="WP_003291968.1">
    <property type="nucleotide sequence ID" value="NZ_KK020676.1"/>
</dbReference>
<gene>
    <name evidence="5" type="ORF">B597_005560</name>
</gene>
<dbReference type="SUPFAM" id="SSF46894">
    <property type="entry name" value="C-terminal effector domain of the bipartite response regulators"/>
    <property type="match status" value="1"/>
</dbReference>
<sequence>MINVWSPTGAAPRLDLQRFVDLTCIMGSDRFASSLLDCLDHWVRSQHFCVLRMDPQQPSMLLAGTRHQDPRLVWRCWHAYACQFHNHDQLFSRMRHARHADSPALIGHILAEDIEFAPYRQNVYQRNGMSERLSSLSWDEDGNPVLFNLYRHEEAGYFSNQEIEAFEQLTPALLQLLRGHMALRRGGRHADDWRPLLLRRAPQLTEQELGVCERLLQGMTHAGIAAEMGIKETTVKTYRNRAFDRLGINFRSQLFALVQAQGQP</sequence>
<protein>
    <submittedName>
        <fullName evidence="5">LuxR family transcriptional regulator</fullName>
    </submittedName>
</protein>
<dbReference type="PANTHER" id="PTHR44688:SF16">
    <property type="entry name" value="DNA-BINDING TRANSCRIPTIONAL ACTIVATOR DEVR_DOSR"/>
    <property type="match status" value="1"/>
</dbReference>
<evidence type="ECO:0000259" key="4">
    <source>
        <dbReference type="PROSITE" id="PS50043"/>
    </source>
</evidence>
<name>A0A061JRX1_STUST</name>
<evidence type="ECO:0000313" key="6">
    <source>
        <dbReference type="Proteomes" id="UP000026923"/>
    </source>
</evidence>
<dbReference type="Gene3D" id="1.10.10.10">
    <property type="entry name" value="Winged helix-like DNA-binding domain superfamily/Winged helix DNA-binding domain"/>
    <property type="match status" value="1"/>
</dbReference>
<dbReference type="PANTHER" id="PTHR44688">
    <property type="entry name" value="DNA-BINDING TRANSCRIPTIONAL ACTIVATOR DEVR_DOSR"/>
    <property type="match status" value="1"/>
</dbReference>
<organism evidence="5 6">
    <name type="scientific">Stutzerimonas stutzeri KOS6</name>
    <dbReference type="NCBI Taxonomy" id="1218352"/>
    <lineage>
        <taxon>Bacteria</taxon>
        <taxon>Pseudomonadati</taxon>
        <taxon>Pseudomonadota</taxon>
        <taxon>Gammaproteobacteria</taxon>
        <taxon>Pseudomonadales</taxon>
        <taxon>Pseudomonadaceae</taxon>
        <taxon>Stutzerimonas</taxon>
    </lineage>
</organism>
<dbReference type="PRINTS" id="PR00038">
    <property type="entry name" value="HTHLUXR"/>
</dbReference>
<comment type="caution">
    <text evidence="5">The sequence shown here is derived from an EMBL/GenBank/DDBJ whole genome shotgun (WGS) entry which is preliminary data.</text>
</comment>
<dbReference type="InterPro" id="IPR000792">
    <property type="entry name" value="Tscrpt_reg_LuxR_C"/>
</dbReference>
<dbReference type="InterPro" id="IPR036388">
    <property type="entry name" value="WH-like_DNA-bd_sf"/>
</dbReference>
<dbReference type="HOGENOM" id="CLU_077414_0_0_6"/>